<gene>
    <name evidence="1" type="ORF">NCTC10684_03936</name>
</gene>
<proteinExistence type="predicted"/>
<dbReference type="OrthoDB" id="8448936at2"/>
<reference evidence="1 2" key="1">
    <citation type="submission" date="2018-06" db="EMBL/GenBank/DDBJ databases">
        <authorList>
            <consortium name="Pathogen Informatics"/>
            <person name="Doyle S."/>
        </authorList>
    </citation>
    <scope>NUCLEOTIDE SEQUENCE [LARGE SCALE GENOMIC DNA]</scope>
    <source>
        <strain evidence="1 2">NCTC10684</strain>
    </source>
</reference>
<accession>A0A380WPB0</accession>
<dbReference type="RefSeq" id="WP_115732637.1">
    <property type="nucleotide sequence ID" value="NZ_BAAAVY010000037.1"/>
</dbReference>
<organism evidence="1 2">
    <name type="scientific">Aminobacter aminovorans</name>
    <name type="common">Chelatobacter heintzii</name>
    <dbReference type="NCBI Taxonomy" id="83263"/>
    <lineage>
        <taxon>Bacteria</taxon>
        <taxon>Pseudomonadati</taxon>
        <taxon>Pseudomonadota</taxon>
        <taxon>Alphaproteobacteria</taxon>
        <taxon>Hyphomicrobiales</taxon>
        <taxon>Phyllobacteriaceae</taxon>
        <taxon>Aminobacter</taxon>
    </lineage>
</organism>
<evidence type="ECO:0000313" key="1">
    <source>
        <dbReference type="EMBL" id="SUU90678.1"/>
    </source>
</evidence>
<dbReference type="AlphaFoldDB" id="A0A380WPB0"/>
<protein>
    <submittedName>
        <fullName evidence="1">Uncharacterized protein</fullName>
    </submittedName>
</protein>
<name>A0A380WPB0_AMIAI</name>
<evidence type="ECO:0000313" key="2">
    <source>
        <dbReference type="Proteomes" id="UP000254701"/>
    </source>
</evidence>
<dbReference type="Proteomes" id="UP000254701">
    <property type="component" value="Unassembled WGS sequence"/>
</dbReference>
<sequence>MTVITIRPAPPSPVPDVVSSRQFKMQLEINELTASVEAWVSSQTKLVQIAYVESMTFNRNDAMLRSGFAAFGYSSSCVDTFFTAASKL</sequence>
<dbReference type="EMBL" id="UFSM01000001">
    <property type="protein sequence ID" value="SUU90678.1"/>
    <property type="molecule type" value="Genomic_DNA"/>
</dbReference>